<keyword evidence="6" id="KW-0482">Metalloprotease</keyword>
<dbReference type="PANTHER" id="PTHR11705">
    <property type="entry name" value="PROTEASE FAMILY M14 CARBOXYPEPTIDASE A,B"/>
    <property type="match status" value="1"/>
</dbReference>
<dbReference type="Gene3D" id="3.40.630.10">
    <property type="entry name" value="Zn peptidases"/>
    <property type="match status" value="1"/>
</dbReference>
<evidence type="ECO:0000256" key="5">
    <source>
        <dbReference type="ARBA" id="ARBA00022833"/>
    </source>
</evidence>
<evidence type="ECO:0000256" key="4">
    <source>
        <dbReference type="ARBA" id="ARBA00022801"/>
    </source>
</evidence>
<dbReference type="AlphaFoldDB" id="A0A916NC83"/>
<dbReference type="RefSeq" id="WP_215239055.1">
    <property type="nucleotide sequence ID" value="NZ_CAJRAF010000002.1"/>
</dbReference>
<dbReference type="EMBL" id="CAJRAF010000002">
    <property type="protein sequence ID" value="CAG5000221.1"/>
    <property type="molecule type" value="Genomic_DNA"/>
</dbReference>
<dbReference type="GO" id="GO:0008270">
    <property type="term" value="F:zinc ion binding"/>
    <property type="evidence" value="ECO:0007669"/>
    <property type="project" value="InterPro"/>
</dbReference>
<dbReference type="GO" id="GO:0005615">
    <property type="term" value="C:extracellular space"/>
    <property type="evidence" value="ECO:0007669"/>
    <property type="project" value="TreeGrafter"/>
</dbReference>
<dbReference type="Proteomes" id="UP000680038">
    <property type="component" value="Unassembled WGS sequence"/>
</dbReference>
<evidence type="ECO:0000313" key="9">
    <source>
        <dbReference type="EMBL" id="CAG5000221.1"/>
    </source>
</evidence>
<proteinExistence type="inferred from homology"/>
<keyword evidence="9" id="KW-0121">Carboxypeptidase</keyword>
<dbReference type="GO" id="GO:0004181">
    <property type="term" value="F:metallocarboxypeptidase activity"/>
    <property type="evidence" value="ECO:0007669"/>
    <property type="project" value="InterPro"/>
</dbReference>
<keyword evidence="10" id="KW-1185">Reference proteome</keyword>
<dbReference type="SMART" id="SM00631">
    <property type="entry name" value="Zn_pept"/>
    <property type="match status" value="1"/>
</dbReference>
<evidence type="ECO:0000259" key="8">
    <source>
        <dbReference type="PROSITE" id="PS52035"/>
    </source>
</evidence>
<keyword evidence="4 9" id="KW-0378">Hydrolase</keyword>
<dbReference type="CDD" id="cd00596">
    <property type="entry name" value="Peptidase_M14_like"/>
    <property type="match status" value="1"/>
</dbReference>
<gene>
    <name evidence="9" type="primary">mpaA</name>
    <name evidence="9" type="ORF">DYBT9275_02418</name>
</gene>
<evidence type="ECO:0000256" key="7">
    <source>
        <dbReference type="PROSITE-ProRule" id="PRU01379"/>
    </source>
</evidence>
<dbReference type="PANTHER" id="PTHR11705:SF143">
    <property type="entry name" value="SLL0236 PROTEIN"/>
    <property type="match status" value="1"/>
</dbReference>
<dbReference type="SUPFAM" id="SSF53187">
    <property type="entry name" value="Zn-dependent exopeptidases"/>
    <property type="match status" value="1"/>
</dbReference>
<keyword evidence="3" id="KW-0645">Protease</keyword>
<comment type="caution">
    <text evidence="9">The sequence shown here is derived from an EMBL/GenBank/DDBJ whole genome shotgun (WGS) entry which is preliminary data.</text>
</comment>
<reference evidence="9" key="1">
    <citation type="submission" date="2021-04" db="EMBL/GenBank/DDBJ databases">
        <authorList>
            <person name="Rodrigo-Torres L."/>
            <person name="Arahal R. D."/>
            <person name="Lucena T."/>
        </authorList>
    </citation>
    <scope>NUCLEOTIDE SEQUENCE</scope>
    <source>
        <strain evidence="9">CECT 9275</strain>
    </source>
</reference>
<organism evidence="9 10">
    <name type="scientific">Dyadobacter helix</name>
    <dbReference type="NCBI Taxonomy" id="2822344"/>
    <lineage>
        <taxon>Bacteria</taxon>
        <taxon>Pseudomonadati</taxon>
        <taxon>Bacteroidota</taxon>
        <taxon>Cytophagia</taxon>
        <taxon>Cytophagales</taxon>
        <taxon>Spirosomataceae</taxon>
        <taxon>Dyadobacter</taxon>
    </lineage>
</organism>
<sequence>MTKSQKQLVNRRGFMGLAGLSVSSMALPSILKENITLKQAPSGKDTTDNYRTLREGNVFFDGNKVVVTAYKSMRFFKKEFSHHFAKMRIYRMECPDFKYGTDYGEYFPAQDYKKADLIFHGKMEPLLDCKFHFEDTTAKIGSTYSYWIGTDEGEPEGPLAVKVRDPEVWYKYEQVQEKVALLQKKYPAMVNASQIGLTTYKRPLMGLKVGHGKKCIAVVGAVHAGEAGPEIILYMLEKLLENHQDLLKKVSIVAIPSANPDMRDRLVRGNPWYLRRNPNLVDINRNFPANWDTVETTYGYSTDDPQGNTYRGLFSNSENETMAISSFMKKHKPKLLLSYHCLASIAGETLAASKDALQNQAFVDRSDNYARMFWEAQDYRDPKQEKVIYMCTAGSIPTWGYKELDMPAYDVEAPFDAADLAKCKLDQTDRELLRKYQEKHLKGMIALLKGVNAEKK</sequence>
<name>A0A916NC83_9BACT</name>
<feature type="domain" description="Peptidase M14" evidence="8">
    <location>
        <begin position="168"/>
        <end position="451"/>
    </location>
</feature>
<evidence type="ECO:0000256" key="1">
    <source>
        <dbReference type="ARBA" id="ARBA00001947"/>
    </source>
</evidence>
<dbReference type="Pfam" id="PF00246">
    <property type="entry name" value="Peptidase_M14"/>
    <property type="match status" value="1"/>
</dbReference>
<evidence type="ECO:0000256" key="2">
    <source>
        <dbReference type="ARBA" id="ARBA00005988"/>
    </source>
</evidence>
<comment type="similarity">
    <text evidence="2 7">Belongs to the peptidase M14 family.</text>
</comment>
<evidence type="ECO:0000256" key="3">
    <source>
        <dbReference type="ARBA" id="ARBA00022670"/>
    </source>
</evidence>
<dbReference type="InterPro" id="IPR000834">
    <property type="entry name" value="Peptidase_M14"/>
</dbReference>
<comment type="cofactor">
    <cofactor evidence="1">
        <name>Zn(2+)</name>
        <dbReference type="ChEBI" id="CHEBI:29105"/>
    </cofactor>
</comment>
<dbReference type="EC" id="3.4.17.-" evidence="9"/>
<accession>A0A916NC83</accession>
<evidence type="ECO:0000256" key="6">
    <source>
        <dbReference type="ARBA" id="ARBA00023049"/>
    </source>
</evidence>
<evidence type="ECO:0000313" key="10">
    <source>
        <dbReference type="Proteomes" id="UP000680038"/>
    </source>
</evidence>
<dbReference type="GO" id="GO:0006508">
    <property type="term" value="P:proteolysis"/>
    <property type="evidence" value="ECO:0007669"/>
    <property type="project" value="UniProtKB-KW"/>
</dbReference>
<keyword evidence="5" id="KW-0862">Zinc</keyword>
<feature type="active site" description="Proton donor/acceptor" evidence="7">
    <location>
        <position position="412"/>
    </location>
</feature>
<protein>
    <submittedName>
        <fullName evidence="9">Murein peptide amidase A</fullName>
        <ecNumber evidence="9">3.4.17.-</ecNumber>
    </submittedName>
</protein>
<dbReference type="PROSITE" id="PS52035">
    <property type="entry name" value="PEPTIDASE_M14"/>
    <property type="match status" value="1"/>
</dbReference>